<evidence type="ECO:0000256" key="1">
    <source>
        <dbReference type="SAM" id="MobiDB-lite"/>
    </source>
</evidence>
<dbReference type="AlphaFoldDB" id="A0A4Y2A4U7"/>
<feature type="region of interest" description="Disordered" evidence="1">
    <location>
        <begin position="52"/>
        <end position="76"/>
    </location>
</feature>
<dbReference type="Proteomes" id="UP000499080">
    <property type="component" value="Unassembled WGS sequence"/>
</dbReference>
<organism evidence="2 3">
    <name type="scientific">Araneus ventricosus</name>
    <name type="common">Orbweaver spider</name>
    <name type="synonym">Epeira ventricosa</name>
    <dbReference type="NCBI Taxonomy" id="182803"/>
    <lineage>
        <taxon>Eukaryota</taxon>
        <taxon>Metazoa</taxon>
        <taxon>Ecdysozoa</taxon>
        <taxon>Arthropoda</taxon>
        <taxon>Chelicerata</taxon>
        <taxon>Arachnida</taxon>
        <taxon>Araneae</taxon>
        <taxon>Araneomorphae</taxon>
        <taxon>Entelegynae</taxon>
        <taxon>Araneoidea</taxon>
        <taxon>Araneidae</taxon>
        <taxon>Araneus</taxon>
    </lineage>
</organism>
<gene>
    <name evidence="2" type="ORF">AVEN_235265_1</name>
</gene>
<evidence type="ECO:0000313" key="2">
    <source>
        <dbReference type="EMBL" id="GBL74266.1"/>
    </source>
</evidence>
<protein>
    <submittedName>
        <fullName evidence="2">Uncharacterized protein</fullName>
    </submittedName>
</protein>
<keyword evidence="3" id="KW-1185">Reference proteome</keyword>
<comment type="caution">
    <text evidence="2">The sequence shown here is derived from an EMBL/GenBank/DDBJ whole genome shotgun (WGS) entry which is preliminary data.</text>
</comment>
<evidence type="ECO:0000313" key="3">
    <source>
        <dbReference type="Proteomes" id="UP000499080"/>
    </source>
</evidence>
<reference evidence="2 3" key="1">
    <citation type="journal article" date="2019" name="Sci. Rep.">
        <title>Orb-weaving spider Araneus ventricosus genome elucidates the spidroin gene catalogue.</title>
        <authorList>
            <person name="Kono N."/>
            <person name="Nakamura H."/>
            <person name="Ohtoshi R."/>
            <person name="Moran D.A.P."/>
            <person name="Shinohara A."/>
            <person name="Yoshida Y."/>
            <person name="Fujiwara M."/>
            <person name="Mori M."/>
            <person name="Tomita M."/>
            <person name="Arakawa K."/>
        </authorList>
    </citation>
    <scope>NUCLEOTIDE SEQUENCE [LARGE SCALE GENOMIC DNA]</scope>
</reference>
<name>A0A4Y2A4U7_ARAVE</name>
<feature type="compositionally biased region" description="Polar residues" evidence="1">
    <location>
        <begin position="53"/>
        <end position="62"/>
    </location>
</feature>
<sequence>MKGTNLLLLNHYQTTPEPEHPLQASMKKPNGKRLITADLMCSRSVYAAGLQENVVSNPPTSDNEAETLPPGHRRHPLRAQMVKYTEWSRASPTILSIVLQDKHFFAIEHGAPDAKTDHYRVLTTLPVN</sequence>
<dbReference type="EMBL" id="BGPR01000005">
    <property type="protein sequence ID" value="GBL74266.1"/>
    <property type="molecule type" value="Genomic_DNA"/>
</dbReference>
<accession>A0A4Y2A4U7</accession>
<proteinExistence type="predicted"/>